<sequence length="148" mass="15478">MFAAVAGTLGSAVAGAAVQRFADGTVDTGESFLRRIFRRGDGTGPAAALGVDDETERRANEELARLDEDELRRLAEALTAWLADAEGDAPAPERLVELVRATTPAPPAAPSTTQVTAHGDYSVAVQTIGDNATFNLGGSGDDRPRRRS</sequence>
<accession>A0A5P2AQX5</accession>
<dbReference type="EMBL" id="CP029194">
    <property type="protein sequence ID" value="QES20664.1"/>
    <property type="molecule type" value="Genomic_DNA"/>
</dbReference>
<reference evidence="1 2" key="1">
    <citation type="submission" date="2018-05" db="EMBL/GenBank/DDBJ databases">
        <title>Streptomyces venezuelae.</title>
        <authorList>
            <person name="Kim W."/>
            <person name="Lee N."/>
            <person name="Cho B.-K."/>
        </authorList>
    </citation>
    <scope>NUCLEOTIDE SEQUENCE [LARGE SCALE GENOMIC DNA]</scope>
    <source>
        <strain evidence="1 2">ATCC 15068</strain>
    </source>
</reference>
<evidence type="ECO:0000313" key="2">
    <source>
        <dbReference type="Proteomes" id="UP000324106"/>
    </source>
</evidence>
<proteinExistence type="predicted"/>
<organism evidence="1 2">
    <name type="scientific">Streptomyces venezuelae</name>
    <dbReference type="NCBI Taxonomy" id="54571"/>
    <lineage>
        <taxon>Bacteria</taxon>
        <taxon>Bacillati</taxon>
        <taxon>Actinomycetota</taxon>
        <taxon>Actinomycetes</taxon>
        <taxon>Kitasatosporales</taxon>
        <taxon>Streptomycetaceae</taxon>
        <taxon>Streptomyces</taxon>
    </lineage>
</organism>
<gene>
    <name evidence="1" type="ORF">DEJ46_17335</name>
</gene>
<protein>
    <submittedName>
        <fullName evidence="1">Uncharacterized protein</fullName>
    </submittedName>
</protein>
<evidence type="ECO:0000313" key="1">
    <source>
        <dbReference type="EMBL" id="QES20664.1"/>
    </source>
</evidence>
<name>A0A5P2AQX5_STRVZ</name>
<dbReference type="Proteomes" id="UP000324106">
    <property type="component" value="Chromosome"/>
</dbReference>
<dbReference type="AlphaFoldDB" id="A0A5P2AQX5"/>